<reference evidence="2 3" key="1">
    <citation type="submission" date="2019-08" db="EMBL/GenBank/DDBJ databases">
        <authorList>
            <person name="Wang G."/>
            <person name="Xu Z."/>
        </authorList>
    </citation>
    <scope>NUCLEOTIDE SEQUENCE [LARGE SCALE GENOMIC DNA]</scope>
    <source>
        <strain evidence="2 3">ZX</strain>
    </source>
</reference>
<dbReference type="EMBL" id="VTOU01000001">
    <property type="protein sequence ID" value="TZG29283.1"/>
    <property type="molecule type" value="Genomic_DNA"/>
</dbReference>
<dbReference type="InterPro" id="IPR018713">
    <property type="entry name" value="MPAB/Lcp_cat_dom"/>
</dbReference>
<dbReference type="GO" id="GO:0016491">
    <property type="term" value="F:oxidoreductase activity"/>
    <property type="evidence" value="ECO:0007669"/>
    <property type="project" value="InterPro"/>
</dbReference>
<dbReference type="Pfam" id="PF09995">
    <property type="entry name" value="MPAB_Lcp_cat"/>
    <property type="match status" value="1"/>
</dbReference>
<protein>
    <submittedName>
        <fullName evidence="2">DUF2236 domain-containing protein</fullName>
    </submittedName>
</protein>
<comment type="caution">
    <text evidence="2">The sequence shown here is derived from an EMBL/GenBank/DDBJ whole genome shotgun (WGS) entry which is preliminary data.</text>
</comment>
<name>A0A5D9CDF6_9SPHN</name>
<keyword evidence="3" id="KW-1185">Reference proteome</keyword>
<dbReference type="Proteomes" id="UP000322077">
    <property type="component" value="Unassembled WGS sequence"/>
</dbReference>
<gene>
    <name evidence="2" type="ORF">FYJ91_03905</name>
</gene>
<dbReference type="PANTHER" id="PTHR36151:SF3">
    <property type="entry name" value="ER-BOUND OXYGENASE MPAB_MPAB'_RUBBER OXYGENASE CATALYTIC DOMAIN-CONTAINING PROTEIN"/>
    <property type="match status" value="1"/>
</dbReference>
<evidence type="ECO:0000259" key="1">
    <source>
        <dbReference type="Pfam" id="PF09995"/>
    </source>
</evidence>
<accession>A0A5D9CDF6</accession>
<feature type="domain" description="ER-bound oxygenase mpaB/mpaB'/Rubber oxygenase catalytic" evidence="1">
    <location>
        <begin position="36"/>
        <end position="264"/>
    </location>
</feature>
<proteinExistence type="predicted"/>
<dbReference type="AlphaFoldDB" id="A0A5D9CDF6"/>
<evidence type="ECO:0000313" key="3">
    <source>
        <dbReference type="Proteomes" id="UP000322077"/>
    </source>
</evidence>
<evidence type="ECO:0000313" key="2">
    <source>
        <dbReference type="EMBL" id="TZG29283.1"/>
    </source>
</evidence>
<organism evidence="2 3">
    <name type="scientific">Sphingomonas montanisoli</name>
    <dbReference type="NCBI Taxonomy" id="2606412"/>
    <lineage>
        <taxon>Bacteria</taxon>
        <taxon>Pseudomonadati</taxon>
        <taxon>Pseudomonadota</taxon>
        <taxon>Alphaproteobacteria</taxon>
        <taxon>Sphingomonadales</taxon>
        <taxon>Sphingomonadaceae</taxon>
        <taxon>Sphingomonas</taxon>
    </lineage>
</organism>
<sequence length="282" mass="30342">MLDHIRELMAPPAGMAFDFAEPRGEPALVPADSISWAIFRNPVTLFVGGVAAVVLELAEPSVRTGVWEHSSFRRDPVGRLKRTGFAAMMTVYGPRSAAEAMIAHVVAMHDRVRGETPDGVPYHANDVRLLDWVQATASFGFIHAYSAYARPLDPREVSQAFAEGAEAARLYGATGAPTSAEDWEAMLAATLPALEESPILHEFLAMMGEAPLLPRAMRPVQKMLVRAAVDLVPVEVRARIGLGGALHGLSAVDRKVVKVMAWAAEHAPMPGTPPAEAARRLS</sequence>
<dbReference type="PANTHER" id="PTHR36151">
    <property type="entry name" value="BLR2777 PROTEIN"/>
    <property type="match status" value="1"/>
</dbReference>